<organism evidence="1 2">
    <name type="scientific">Peptoniphilus faecalis</name>
    <dbReference type="NCBI Taxonomy" id="2731255"/>
    <lineage>
        <taxon>Bacteria</taxon>
        <taxon>Bacillati</taxon>
        <taxon>Bacillota</taxon>
        <taxon>Tissierellia</taxon>
        <taxon>Tissierellales</taxon>
        <taxon>Peptoniphilaceae</taxon>
        <taxon>Peptoniphilus</taxon>
    </lineage>
</organism>
<sequence>MAKIDSLEKLISIKESRYHQTILRDIGDMPDDDVIEIFITGNEREKYAEIEKVFDDLKSFVREKGMRNCKFLFKDDPNQKEKFNIEIRFNVCANVKSNSLDTEAIKDFILNVASVKSQTLEYEKEVTYE</sequence>
<protein>
    <submittedName>
        <fullName evidence="1">Uncharacterized protein</fullName>
    </submittedName>
</protein>
<dbReference type="RefSeq" id="WP_169970387.1">
    <property type="nucleotide sequence ID" value="NZ_JABDSR010000021.1"/>
</dbReference>
<accession>A0A848R9Q6</accession>
<proteinExistence type="predicted"/>
<evidence type="ECO:0000313" key="1">
    <source>
        <dbReference type="EMBL" id="NMW86057.1"/>
    </source>
</evidence>
<dbReference type="AlphaFoldDB" id="A0A848R9Q6"/>
<keyword evidence="2" id="KW-1185">Reference proteome</keyword>
<evidence type="ECO:0000313" key="2">
    <source>
        <dbReference type="Proteomes" id="UP000568273"/>
    </source>
</evidence>
<gene>
    <name evidence="1" type="ORF">HKO22_10025</name>
</gene>
<dbReference type="Proteomes" id="UP000568273">
    <property type="component" value="Unassembled WGS sequence"/>
</dbReference>
<name>A0A848R9Q6_9FIRM</name>
<reference evidence="1" key="1">
    <citation type="submission" date="2020-04" db="EMBL/GenBank/DDBJ databases">
        <title>Peptoniphilus sp. nov. isolated from swine feces.</title>
        <authorList>
            <person name="Ryu S.W."/>
        </authorList>
    </citation>
    <scope>NUCLEOTIDE SEQUENCE [LARGE SCALE GENOMIC DNA]</scope>
    <source>
        <strain evidence="1">AGMB00490</strain>
    </source>
</reference>
<dbReference type="EMBL" id="JABDSR010000021">
    <property type="protein sequence ID" value="NMW86057.1"/>
    <property type="molecule type" value="Genomic_DNA"/>
</dbReference>
<comment type="caution">
    <text evidence="1">The sequence shown here is derived from an EMBL/GenBank/DDBJ whole genome shotgun (WGS) entry which is preliminary data.</text>
</comment>